<name>A0A0N4ZQZ0_PARTI</name>
<proteinExistence type="predicted"/>
<dbReference type="WBParaSite" id="PTRK_0001093000.1">
    <property type="protein sequence ID" value="PTRK_0001093000.1"/>
    <property type="gene ID" value="PTRK_0001093000"/>
</dbReference>
<organism evidence="2 3">
    <name type="scientific">Parastrongyloides trichosuri</name>
    <name type="common">Possum-specific nematode worm</name>
    <dbReference type="NCBI Taxonomy" id="131310"/>
    <lineage>
        <taxon>Eukaryota</taxon>
        <taxon>Metazoa</taxon>
        <taxon>Ecdysozoa</taxon>
        <taxon>Nematoda</taxon>
        <taxon>Chromadorea</taxon>
        <taxon>Rhabditida</taxon>
        <taxon>Tylenchina</taxon>
        <taxon>Panagrolaimomorpha</taxon>
        <taxon>Strongyloidoidea</taxon>
        <taxon>Strongyloididae</taxon>
        <taxon>Parastrongyloides</taxon>
    </lineage>
</organism>
<keyword evidence="1" id="KW-0732">Signal</keyword>
<evidence type="ECO:0000313" key="2">
    <source>
        <dbReference type="Proteomes" id="UP000038045"/>
    </source>
</evidence>
<feature type="signal peptide" evidence="1">
    <location>
        <begin position="1"/>
        <end position="27"/>
    </location>
</feature>
<reference evidence="3" key="1">
    <citation type="submission" date="2017-02" db="UniProtKB">
        <authorList>
            <consortium name="WormBaseParasite"/>
        </authorList>
    </citation>
    <scope>IDENTIFICATION</scope>
</reference>
<dbReference type="AlphaFoldDB" id="A0A0N4ZQZ0"/>
<accession>A0A0N4ZQZ0</accession>
<protein>
    <submittedName>
        <fullName evidence="3">Secreted protein</fullName>
    </submittedName>
</protein>
<keyword evidence="2" id="KW-1185">Reference proteome</keyword>
<evidence type="ECO:0000256" key="1">
    <source>
        <dbReference type="SAM" id="SignalP"/>
    </source>
</evidence>
<feature type="chain" id="PRO_5005892091" evidence="1">
    <location>
        <begin position="28"/>
        <end position="83"/>
    </location>
</feature>
<evidence type="ECO:0000313" key="3">
    <source>
        <dbReference type="WBParaSite" id="PTRK_0001093000.1"/>
    </source>
</evidence>
<sequence>MKLFFISTAGTIFLIFLMGSMLPEGTSSPINDYLKADFEEDQLFILRKPTLDKEKKAKSNFKSTISKSTTKKVNKNIVKTTRH</sequence>
<dbReference type="Proteomes" id="UP000038045">
    <property type="component" value="Unplaced"/>
</dbReference>